<dbReference type="RefSeq" id="WP_070981109.1">
    <property type="nucleotide sequence ID" value="NZ_CP017707.1"/>
</dbReference>
<dbReference type="EMBL" id="CP017707">
    <property type="protein sequence ID" value="AOZ52126.1"/>
    <property type="molecule type" value="Genomic_DNA"/>
</dbReference>
<organism evidence="1 2">
    <name type="scientific">Chromobacterium vaccinii</name>
    <dbReference type="NCBI Taxonomy" id="1108595"/>
    <lineage>
        <taxon>Bacteria</taxon>
        <taxon>Pseudomonadati</taxon>
        <taxon>Pseudomonadota</taxon>
        <taxon>Betaproteobacteria</taxon>
        <taxon>Neisseriales</taxon>
        <taxon>Chromobacteriaceae</taxon>
        <taxon>Chromobacterium</taxon>
    </lineage>
</organism>
<evidence type="ECO:0000313" key="2">
    <source>
        <dbReference type="Proteomes" id="UP000178776"/>
    </source>
</evidence>
<name>A0A1D9LLH1_9NEIS</name>
<accession>A0A1D9LLH1</accession>
<sequence length="293" mass="31124">MAADTPLDAFHLSRIGARAEHEGRLIEADLARADGQGLLLSTMCDGAALSLWAAEADWRAWLEPQLAVGELADIEAGLLPVLAAWTLAPLDGFLRAQDLPGLAEPAVAPAPAPGGEGWRLTLRDGPRRLPLHVRDAPPGWLRALLAALRPSPDQTHQLALGLGWCLLSEQDWDKVAVGDALPIHGMADALDCLWLHPEASPGRVRLLDAERAVVEAPSPGLDQVPSGTLRLAVEAAAIRVSADALADWEAGREIAAHAAAHPMLRLTAQGRLWAQGQLLRLSDGWAARILARG</sequence>
<proteinExistence type="predicted"/>
<dbReference type="GeneID" id="68843566"/>
<evidence type="ECO:0008006" key="3">
    <source>
        <dbReference type="Google" id="ProtNLM"/>
    </source>
</evidence>
<dbReference type="STRING" id="1108595.BKX93_20400"/>
<dbReference type="InterPro" id="IPR036429">
    <property type="entry name" value="SpoA-like_sf"/>
</dbReference>
<dbReference type="Proteomes" id="UP000178776">
    <property type="component" value="Chromosome"/>
</dbReference>
<evidence type="ECO:0000313" key="1">
    <source>
        <dbReference type="EMBL" id="AOZ52126.1"/>
    </source>
</evidence>
<protein>
    <recommendedName>
        <fullName evidence="3">YscQ/HrcQ family type III secretion apparatus protein</fullName>
    </recommendedName>
</protein>
<dbReference type="AlphaFoldDB" id="A0A1D9LLH1"/>
<reference evidence="1 2" key="1">
    <citation type="submission" date="2016-10" db="EMBL/GenBank/DDBJ databases">
        <title>Chromobacterium muskegensis sp. nov., an insecticidal bacterium isolated from Sphagnum bogs.</title>
        <authorList>
            <person name="Sparks M.E."/>
            <person name="Blackburn M.B."/>
            <person name="Gundersen-Rindal D.E."/>
            <person name="Mitchell A."/>
            <person name="Farrar R."/>
            <person name="Kuhar D."/>
        </authorList>
    </citation>
    <scope>NUCLEOTIDE SEQUENCE [LARGE SCALE GENOMIC DNA]</scope>
    <source>
        <strain evidence="1 2">21-1</strain>
    </source>
</reference>
<gene>
    <name evidence="1" type="ORF">BKX93_20400</name>
</gene>
<dbReference type="Gene3D" id="2.30.330.10">
    <property type="entry name" value="SpoA-like"/>
    <property type="match status" value="1"/>
</dbReference>
<dbReference type="KEGG" id="cvc:BKX93_20400"/>